<name>A0ABQ3J8E7_9PSEU</name>
<comment type="caution">
    <text evidence="1">The sequence shown here is derived from an EMBL/GenBank/DDBJ whole genome shotgun (WGS) entry which is preliminary data.</text>
</comment>
<organism evidence="1 2">
    <name type="scientific">Amycolatopsis deserti</name>
    <dbReference type="NCBI Taxonomy" id="185696"/>
    <lineage>
        <taxon>Bacteria</taxon>
        <taxon>Bacillati</taxon>
        <taxon>Actinomycetota</taxon>
        <taxon>Actinomycetes</taxon>
        <taxon>Pseudonocardiales</taxon>
        <taxon>Pseudonocardiaceae</taxon>
        <taxon>Amycolatopsis</taxon>
    </lineage>
</organism>
<reference evidence="2" key="1">
    <citation type="journal article" date="2019" name="Int. J. Syst. Evol. Microbiol.">
        <title>The Global Catalogue of Microorganisms (GCM) 10K type strain sequencing project: providing services to taxonomists for standard genome sequencing and annotation.</title>
        <authorList>
            <consortium name="The Broad Institute Genomics Platform"/>
            <consortium name="The Broad Institute Genome Sequencing Center for Infectious Disease"/>
            <person name="Wu L."/>
            <person name="Ma J."/>
        </authorList>
    </citation>
    <scope>NUCLEOTIDE SEQUENCE [LARGE SCALE GENOMIC DNA]</scope>
    <source>
        <strain evidence="2">CGMCC 4.7677</strain>
    </source>
</reference>
<keyword evidence="2" id="KW-1185">Reference proteome</keyword>
<gene>
    <name evidence="1" type="ORF">GCM10017786_41960</name>
</gene>
<dbReference type="Proteomes" id="UP000605897">
    <property type="component" value="Unassembled WGS sequence"/>
</dbReference>
<dbReference type="EMBL" id="BNAU01000004">
    <property type="protein sequence ID" value="GHF03775.1"/>
    <property type="molecule type" value="Genomic_DNA"/>
</dbReference>
<dbReference type="RefSeq" id="WP_191246237.1">
    <property type="nucleotide sequence ID" value="NZ_BNAU01000004.1"/>
</dbReference>
<protein>
    <submittedName>
        <fullName evidence="1">Uncharacterized protein</fullName>
    </submittedName>
</protein>
<accession>A0ABQ3J8E7</accession>
<evidence type="ECO:0000313" key="2">
    <source>
        <dbReference type="Proteomes" id="UP000605897"/>
    </source>
</evidence>
<proteinExistence type="predicted"/>
<sequence length="108" mass="11661">MTEPGDADSYVSIVEPEMDNGRAVLRFVTTSARDAAAIVAYWCKIGYVYTADFADESVIINFGRVTRAHTHQGSRFRGVGLPTAAWSVKPSAADIARARAALARQGEL</sequence>
<evidence type="ECO:0000313" key="1">
    <source>
        <dbReference type="EMBL" id="GHF03775.1"/>
    </source>
</evidence>